<dbReference type="EMBL" id="JBHSBN010000002">
    <property type="protein sequence ID" value="MFC4105267.1"/>
    <property type="molecule type" value="Genomic_DNA"/>
</dbReference>
<evidence type="ECO:0000256" key="2">
    <source>
        <dbReference type="SAM" id="Phobius"/>
    </source>
</evidence>
<evidence type="ECO:0000313" key="5">
    <source>
        <dbReference type="Proteomes" id="UP001595868"/>
    </source>
</evidence>
<feature type="transmembrane region" description="Helical" evidence="2">
    <location>
        <begin position="346"/>
        <end position="368"/>
    </location>
</feature>
<evidence type="ECO:0000256" key="1">
    <source>
        <dbReference type="SAM" id="MobiDB-lite"/>
    </source>
</evidence>
<feature type="compositionally biased region" description="Gly residues" evidence="1">
    <location>
        <begin position="441"/>
        <end position="504"/>
    </location>
</feature>
<accession>A0ABV8KGS4</accession>
<keyword evidence="3" id="KW-0732">Signal</keyword>
<evidence type="ECO:0000313" key="4">
    <source>
        <dbReference type="EMBL" id="MFC4105267.1"/>
    </source>
</evidence>
<reference evidence="5" key="1">
    <citation type="journal article" date="2019" name="Int. J. Syst. Evol. Microbiol.">
        <title>The Global Catalogue of Microorganisms (GCM) 10K type strain sequencing project: providing services to taxonomists for standard genome sequencing and annotation.</title>
        <authorList>
            <consortium name="The Broad Institute Genomics Platform"/>
            <consortium name="The Broad Institute Genome Sequencing Center for Infectious Disease"/>
            <person name="Wu L."/>
            <person name="Ma J."/>
        </authorList>
    </citation>
    <scope>NUCLEOTIDE SEQUENCE [LARGE SCALE GENOMIC DNA]</scope>
    <source>
        <strain evidence="5">2902at01</strain>
    </source>
</reference>
<comment type="caution">
    <text evidence="4">The sequence shown here is derived from an EMBL/GenBank/DDBJ whole genome shotgun (WGS) entry which is preliminary data.</text>
</comment>
<dbReference type="Proteomes" id="UP001595868">
    <property type="component" value="Unassembled WGS sequence"/>
</dbReference>
<name>A0ABV8KGS4_9ACTN</name>
<dbReference type="SUPFAM" id="SSF75011">
    <property type="entry name" value="3-carboxy-cis,cis-mucoante lactonizing enzyme"/>
    <property type="match status" value="1"/>
</dbReference>
<keyword evidence="5" id="KW-1185">Reference proteome</keyword>
<proteinExistence type="predicted"/>
<protein>
    <submittedName>
        <fullName evidence="4">Uncharacterized protein</fullName>
    </submittedName>
</protein>
<evidence type="ECO:0000256" key="3">
    <source>
        <dbReference type="SAM" id="SignalP"/>
    </source>
</evidence>
<organism evidence="4 5">
    <name type="scientific">Micromonospora zhanjiangensis</name>
    <dbReference type="NCBI Taxonomy" id="1522057"/>
    <lineage>
        <taxon>Bacteria</taxon>
        <taxon>Bacillati</taxon>
        <taxon>Actinomycetota</taxon>
        <taxon>Actinomycetes</taxon>
        <taxon>Micromonosporales</taxon>
        <taxon>Micromonosporaceae</taxon>
        <taxon>Micromonospora</taxon>
    </lineage>
</organism>
<gene>
    <name evidence="4" type="ORF">ACFOX0_04830</name>
</gene>
<keyword evidence="2" id="KW-1133">Transmembrane helix</keyword>
<dbReference type="RefSeq" id="WP_377542279.1">
    <property type="nucleotide sequence ID" value="NZ_JBHSBN010000002.1"/>
</dbReference>
<feature type="signal peptide" evidence="3">
    <location>
        <begin position="1"/>
        <end position="22"/>
    </location>
</feature>
<feature type="compositionally biased region" description="Basic and acidic residues" evidence="1">
    <location>
        <begin position="376"/>
        <end position="385"/>
    </location>
</feature>
<feature type="region of interest" description="Disordered" evidence="1">
    <location>
        <begin position="376"/>
        <end position="544"/>
    </location>
</feature>
<feature type="compositionally biased region" description="Low complexity" evidence="1">
    <location>
        <begin position="400"/>
        <end position="412"/>
    </location>
</feature>
<feature type="compositionally biased region" description="Gly residues" evidence="1">
    <location>
        <begin position="413"/>
        <end position="429"/>
    </location>
</feature>
<sequence>MRRGVSSIMMVLGLTVANLPFAASAAAAGPVAGPAGPALAGRAAAGGQKVCKVTDARLRELSGLVATKTGYIVINDGTEIANRKRVFFLDAKCKVTKAVEYSGNGPRDTEDLALSADGKTLWIADIGDNATSSDRRTSVALWSMPADGSKKPVLHRLSYPERKPRDAEALLMADDGTPIIITKTTGKAEVFTPTAALKTDNTDPVPMKKAGEVTLPKTTTENPLQAAGRLAITGATRSADGSKVVLRTYSDAFEYDVAGGDIVKAITTGTPRVTALADPFGEAIAYSADGASYVTVSDAGTLGDEAEVNILTYQPTTATAPVNVEATAGKSGSKGSFLGSLTLQDITYLIGAVGLLGAILVGVGIFGIMRARKRRAEEPGEDDRSTGAAAGSAPPPPVTPARGGAAPARGGPENSGGWGRPEDSGGWGQPGARPANHPEPGGAGRPAGAGRPGGGGVYGGGKPAGGVYGGGGATRPAGGVYGGGQPRDQGGGPGGNVYGGGGPRGRYHDEGPVNGRPPGGPQGDRGGPRRQPPPGRGGYDDEYR</sequence>
<feature type="chain" id="PRO_5046438273" evidence="3">
    <location>
        <begin position="23"/>
        <end position="544"/>
    </location>
</feature>
<keyword evidence="2" id="KW-0812">Transmembrane</keyword>
<keyword evidence="2" id="KW-0472">Membrane</keyword>